<feature type="transmembrane region" description="Helical" evidence="1">
    <location>
        <begin position="142"/>
        <end position="160"/>
    </location>
</feature>
<keyword evidence="1" id="KW-0472">Membrane</keyword>
<evidence type="ECO:0000313" key="4">
    <source>
        <dbReference type="Proteomes" id="UP000017837"/>
    </source>
</evidence>
<dbReference type="OrthoDB" id="9796461at2"/>
<feature type="transmembrane region" description="Helical" evidence="1">
    <location>
        <begin position="45"/>
        <end position="64"/>
    </location>
</feature>
<keyword evidence="1" id="KW-1133">Transmembrane helix</keyword>
<dbReference type="PANTHER" id="PTHR23028:SF134">
    <property type="entry name" value="PUTATIVE (AFU_ORTHOLOGUE AFUA_4G08520)-RELATED"/>
    <property type="match status" value="1"/>
</dbReference>
<reference evidence="3 4" key="1">
    <citation type="journal article" date="2014" name="Nature">
        <title>Sequential evolution of bacterial morphology by co-option of a developmental regulator.</title>
        <authorList>
            <person name="Jiang C."/>
            <person name="Brown P.J."/>
            <person name="Ducret A."/>
            <person name="Brun Y.V."/>
        </authorList>
    </citation>
    <scope>NUCLEOTIDE SEQUENCE [LARGE SCALE GENOMIC DNA]</scope>
    <source>
        <strain evidence="3 4">DSM 16100</strain>
    </source>
</reference>
<feature type="transmembrane region" description="Helical" evidence="1">
    <location>
        <begin position="165"/>
        <end position="185"/>
    </location>
</feature>
<feature type="transmembrane region" description="Helical" evidence="1">
    <location>
        <begin position="226"/>
        <end position="245"/>
    </location>
</feature>
<dbReference type="Proteomes" id="UP000017837">
    <property type="component" value="Unassembled WGS sequence"/>
</dbReference>
<feature type="transmembrane region" description="Helical" evidence="1">
    <location>
        <begin position="251"/>
        <end position="272"/>
    </location>
</feature>
<dbReference type="EMBL" id="AWGB01000029">
    <property type="protein sequence ID" value="ESQ89455.1"/>
    <property type="molecule type" value="Genomic_DNA"/>
</dbReference>
<evidence type="ECO:0000313" key="3">
    <source>
        <dbReference type="EMBL" id="ESQ89455.1"/>
    </source>
</evidence>
<dbReference type="AlphaFoldDB" id="V4PV52"/>
<dbReference type="PATRIC" id="fig|1121022.4.peg.2815"/>
<dbReference type="PANTHER" id="PTHR23028">
    <property type="entry name" value="ACETYLTRANSFERASE"/>
    <property type="match status" value="1"/>
</dbReference>
<evidence type="ECO:0000259" key="2">
    <source>
        <dbReference type="Pfam" id="PF01757"/>
    </source>
</evidence>
<feature type="transmembrane region" description="Helical" evidence="1">
    <location>
        <begin position="318"/>
        <end position="336"/>
    </location>
</feature>
<evidence type="ECO:0000256" key="1">
    <source>
        <dbReference type="SAM" id="Phobius"/>
    </source>
</evidence>
<feature type="transmembrane region" description="Helical" evidence="1">
    <location>
        <begin position="20"/>
        <end position="38"/>
    </location>
</feature>
<organism evidence="3 4">
    <name type="scientific">Asticcacaulis benevestitus DSM 16100 = ATCC BAA-896</name>
    <dbReference type="NCBI Taxonomy" id="1121022"/>
    <lineage>
        <taxon>Bacteria</taxon>
        <taxon>Pseudomonadati</taxon>
        <taxon>Pseudomonadota</taxon>
        <taxon>Alphaproteobacteria</taxon>
        <taxon>Caulobacterales</taxon>
        <taxon>Caulobacteraceae</taxon>
        <taxon>Asticcacaulis</taxon>
    </lineage>
</organism>
<keyword evidence="1" id="KW-0812">Transmembrane</keyword>
<feature type="transmembrane region" description="Helical" evidence="1">
    <location>
        <begin position="197"/>
        <end position="214"/>
    </location>
</feature>
<name>V4PV52_9CAUL</name>
<dbReference type="eggNOG" id="COG1835">
    <property type="taxonomic scope" value="Bacteria"/>
</dbReference>
<sequence length="361" mass="39821">MYEILTPTATTERSYTLDAMRGVAALLVVSYHFCGVVCPIEGHGYLAVDFFFILSGLVVSMAYSKKLSTTLFASEFIVKRFIRLWPLFAIGLCFALVKPFAQMVLNYPGLGPEKAIVAFSTEIFMLPSFVNGVELFPLNGPAWSLFFEIAINIVFGLWLFKAKPAVLVVIGGGAGICLAMAAAQAGTLNIGWGWDTFLSGVFRVTFGFICGIILEKLGVGRQSGKPSYWCLVPIGVLAAVLMLKVPPILHWQYDLIIALLVSPMLVAVGARWQPPFFLKTFFKFLGDISFPIYAVHFSLIYAWAFIARKLLDLPSQALLPVFLAFIVGLAWVLIHIDARVRRLLFAGYAALKAKGSLRKER</sequence>
<proteinExistence type="predicted"/>
<keyword evidence="4" id="KW-1185">Reference proteome</keyword>
<dbReference type="RefSeq" id="WP_018082952.1">
    <property type="nucleotide sequence ID" value="NZ_AQWM01000021.1"/>
</dbReference>
<dbReference type="GO" id="GO:0016747">
    <property type="term" value="F:acyltransferase activity, transferring groups other than amino-acyl groups"/>
    <property type="evidence" value="ECO:0007669"/>
    <property type="project" value="InterPro"/>
</dbReference>
<dbReference type="InterPro" id="IPR002656">
    <property type="entry name" value="Acyl_transf_3_dom"/>
</dbReference>
<dbReference type="InterPro" id="IPR050879">
    <property type="entry name" value="Acyltransferase_3"/>
</dbReference>
<comment type="caution">
    <text evidence="3">The sequence shown here is derived from an EMBL/GenBank/DDBJ whole genome shotgun (WGS) entry which is preliminary data.</text>
</comment>
<accession>V4PV52</accession>
<feature type="transmembrane region" description="Helical" evidence="1">
    <location>
        <begin position="84"/>
        <end position="104"/>
    </location>
</feature>
<protein>
    <recommendedName>
        <fullName evidence="2">Acyltransferase 3 domain-containing protein</fullName>
    </recommendedName>
</protein>
<gene>
    <name evidence="3" type="ORF">ABENE_13835</name>
</gene>
<dbReference type="Pfam" id="PF01757">
    <property type="entry name" value="Acyl_transf_3"/>
    <property type="match status" value="1"/>
</dbReference>
<feature type="domain" description="Acyltransferase 3" evidence="2">
    <location>
        <begin position="16"/>
        <end position="333"/>
    </location>
</feature>
<dbReference type="STRING" id="1121022.GCA_000376105_03282"/>
<feature type="transmembrane region" description="Helical" evidence="1">
    <location>
        <begin position="284"/>
        <end position="306"/>
    </location>
</feature>